<gene>
    <name evidence="1" type="primary">ubiV</name>
    <name evidence="2" type="ORF">A8M32_25185</name>
</gene>
<comment type="pathway">
    <text evidence="1">Cofactor biosynthesis; ubiquinone biosynthesis.</text>
</comment>
<dbReference type="Pfam" id="PF01136">
    <property type="entry name" value="Peptidase_U32"/>
    <property type="match status" value="1"/>
</dbReference>
<feature type="binding site" evidence="1">
    <location>
        <position position="193"/>
    </location>
    <ligand>
        <name>[4Fe-4S] cluster</name>
        <dbReference type="ChEBI" id="CHEBI:49883"/>
    </ligand>
</feature>
<feature type="binding site" evidence="1">
    <location>
        <position position="180"/>
    </location>
    <ligand>
        <name>[4Fe-4S] cluster</name>
        <dbReference type="ChEBI" id="CHEBI:49883"/>
    </ligand>
</feature>
<organism evidence="2 3">
    <name type="scientific">Sinorhizobium alkalisoli</name>
    <dbReference type="NCBI Taxonomy" id="1752398"/>
    <lineage>
        <taxon>Bacteria</taxon>
        <taxon>Pseudomonadati</taxon>
        <taxon>Pseudomonadota</taxon>
        <taxon>Alphaproteobacteria</taxon>
        <taxon>Hyphomicrobiales</taxon>
        <taxon>Rhizobiaceae</taxon>
        <taxon>Sinorhizobium/Ensifer group</taxon>
        <taxon>Sinorhizobium</taxon>
    </lineage>
</organism>
<dbReference type="NCBIfam" id="NF011991">
    <property type="entry name" value="PRK15447.1"/>
    <property type="match status" value="1"/>
</dbReference>
<comment type="caution">
    <text evidence="2">The sequence shown here is derived from an EMBL/GenBank/DDBJ whole genome shotgun (WGS) entry which is preliminary data.</text>
</comment>
<reference evidence="3" key="1">
    <citation type="submission" date="2016-05" db="EMBL/GenBank/DDBJ databases">
        <authorList>
            <person name="Li Y."/>
        </authorList>
    </citation>
    <scope>NUCLEOTIDE SEQUENCE [LARGE SCALE GENOMIC DNA]</scope>
    <source>
        <strain evidence="3">YIC4027</strain>
    </source>
</reference>
<dbReference type="InterPro" id="IPR001539">
    <property type="entry name" value="Peptidase_U32"/>
</dbReference>
<evidence type="ECO:0000313" key="2">
    <source>
        <dbReference type="EMBL" id="ODR88761.1"/>
    </source>
</evidence>
<dbReference type="HAMAP" id="MF_02233">
    <property type="entry name" value="UbiV"/>
    <property type="match status" value="1"/>
</dbReference>
<dbReference type="InterPro" id="IPR043693">
    <property type="entry name" value="UbiV"/>
</dbReference>
<keyword evidence="1" id="KW-0411">Iron-sulfur</keyword>
<keyword evidence="1" id="KW-0831">Ubiquinone biosynthesis</keyword>
<dbReference type="PANTHER" id="PTHR30217:SF11">
    <property type="entry name" value="UBIQUINONE BIOSYNTHESIS PROTEIN UBIV"/>
    <property type="match status" value="1"/>
</dbReference>
<name>A0A1E3V6M6_9HYPH</name>
<dbReference type="GO" id="GO:0046872">
    <property type="term" value="F:metal ion binding"/>
    <property type="evidence" value="ECO:0007669"/>
    <property type="project" value="UniProtKB-KW"/>
</dbReference>
<feature type="binding site" evidence="1">
    <location>
        <position position="197"/>
    </location>
    <ligand>
        <name>[4Fe-4S] cluster</name>
        <dbReference type="ChEBI" id="CHEBI:49883"/>
    </ligand>
</feature>
<protein>
    <recommendedName>
        <fullName evidence="1">Ubiquinone biosynthesis protein UbiV</fullName>
    </recommendedName>
</protein>
<comment type="function">
    <text evidence="1">Required for O(2)-independent ubiquinone (coenzyme Q) biosynthesis. Together with UbiU, is essential for the C6-hydroxylation reaction in the oxygen-independent ubiquinone biosynthesis pathway.</text>
</comment>
<feature type="binding site" evidence="1">
    <location>
        <position position="47"/>
    </location>
    <ligand>
        <name>[4Fe-4S] cluster</name>
        <dbReference type="ChEBI" id="CHEBI:49883"/>
    </ligand>
</feature>
<dbReference type="RefSeq" id="WP_069461145.1">
    <property type="nucleotide sequence ID" value="NZ_LYBW01000064.1"/>
</dbReference>
<dbReference type="PANTHER" id="PTHR30217">
    <property type="entry name" value="PEPTIDASE U32 FAMILY"/>
    <property type="match status" value="1"/>
</dbReference>
<dbReference type="STRING" id="1752398.A8M32_25185"/>
<dbReference type="AlphaFoldDB" id="A0A1E3V6M6"/>
<proteinExistence type="inferred from homology"/>
<dbReference type="Proteomes" id="UP000094342">
    <property type="component" value="Unassembled WGS sequence"/>
</dbReference>
<comment type="cofactor">
    <cofactor evidence="1">
        <name>[4Fe-4S] cluster</name>
        <dbReference type="ChEBI" id="CHEBI:49883"/>
    </cofactor>
</comment>
<dbReference type="UniPathway" id="UPA00232"/>
<dbReference type="GO" id="GO:0006744">
    <property type="term" value="P:ubiquinone biosynthetic process"/>
    <property type="evidence" value="ECO:0007669"/>
    <property type="project" value="UniProtKB-UniRule"/>
</dbReference>
<dbReference type="EMBL" id="LYBW01000064">
    <property type="protein sequence ID" value="ODR88761.1"/>
    <property type="molecule type" value="Genomic_DNA"/>
</dbReference>
<evidence type="ECO:0000313" key="3">
    <source>
        <dbReference type="Proteomes" id="UP000094342"/>
    </source>
</evidence>
<dbReference type="GO" id="GO:0051539">
    <property type="term" value="F:4 iron, 4 sulfur cluster binding"/>
    <property type="evidence" value="ECO:0007669"/>
    <property type="project" value="UniProtKB-UniRule"/>
</dbReference>
<comment type="similarity">
    <text evidence="1">Belongs to the peptidase U32 family. UbiV subfamily.</text>
</comment>
<accession>A0A1E3V6M6</accession>
<keyword evidence="1" id="KW-0479">Metal-binding</keyword>
<keyword evidence="1" id="KW-0408">Iron</keyword>
<keyword evidence="3" id="KW-1185">Reference proteome</keyword>
<dbReference type="InterPro" id="IPR051454">
    <property type="entry name" value="RNA/ubiquinone_mod_enzymes"/>
</dbReference>
<sequence length="313" mass="34133">MPMNATTPTLTLGPVLYLWDSEKWRDFYFRVADEAPVNDVVIGETICSKRLHFTEPYLVSVIERLEAAGKRVVLSTLALVTLERESQYVRALTAESAYPLEANDVSALALLKGRPHSVGPLVNVYNAATAQLLARRGATNICLPPELPAASAFAIASETPCTVFEVFAFGRLPLAISARCAHARAKGHIKDNCQFVCGEDPDGLPLKTLDGQSFLTLNGVQTVSFTCQALLPELEELAERGIARFRLSPQNCDMVAVARLYDDVLSGRMDAKDGVARLREVYPDAPLSNGFHHGQEGAAWVARARNIEHRASA</sequence>
<comment type="subunit">
    <text evidence="1">Forms a heterodimer with UbiU.</text>
</comment>
<keyword evidence="1" id="KW-0004">4Fe-4S</keyword>
<evidence type="ECO:0000256" key="1">
    <source>
        <dbReference type="HAMAP-Rule" id="MF_02233"/>
    </source>
</evidence>